<keyword evidence="2" id="KW-0812">Transmembrane</keyword>
<organism evidence="3 4">
    <name type="scientific">Secundilactobacillus odoratitofui DSM 19909 = JCM 15043</name>
    <dbReference type="NCBI Taxonomy" id="1423776"/>
    <lineage>
        <taxon>Bacteria</taxon>
        <taxon>Bacillati</taxon>
        <taxon>Bacillota</taxon>
        <taxon>Bacilli</taxon>
        <taxon>Lactobacillales</taxon>
        <taxon>Lactobacillaceae</taxon>
        <taxon>Secundilactobacillus</taxon>
    </lineage>
</organism>
<feature type="transmembrane region" description="Helical" evidence="2">
    <location>
        <begin position="74"/>
        <end position="92"/>
    </location>
</feature>
<evidence type="ECO:0000313" key="4">
    <source>
        <dbReference type="Proteomes" id="UP000051160"/>
    </source>
</evidence>
<keyword evidence="2" id="KW-1133">Transmembrane helix</keyword>
<feature type="compositionally biased region" description="Basic and acidic residues" evidence="1">
    <location>
        <begin position="9"/>
        <end position="18"/>
    </location>
</feature>
<comment type="caution">
    <text evidence="3">The sequence shown here is derived from an EMBL/GenBank/DDBJ whole genome shotgun (WGS) entry which is preliminary data.</text>
</comment>
<feature type="transmembrane region" description="Helical" evidence="2">
    <location>
        <begin position="152"/>
        <end position="172"/>
    </location>
</feature>
<reference evidence="3 4" key="1">
    <citation type="journal article" date="2015" name="Genome Announc.">
        <title>Expanding the biotechnology potential of lactobacilli through comparative genomics of 213 strains and associated genera.</title>
        <authorList>
            <person name="Sun Z."/>
            <person name="Harris H.M."/>
            <person name="McCann A."/>
            <person name="Guo C."/>
            <person name="Argimon S."/>
            <person name="Zhang W."/>
            <person name="Yang X."/>
            <person name="Jeffery I.B."/>
            <person name="Cooney J.C."/>
            <person name="Kagawa T.F."/>
            <person name="Liu W."/>
            <person name="Song Y."/>
            <person name="Salvetti E."/>
            <person name="Wrobel A."/>
            <person name="Rasinkangas P."/>
            <person name="Parkhill J."/>
            <person name="Rea M.C."/>
            <person name="O'Sullivan O."/>
            <person name="Ritari J."/>
            <person name="Douillard F.P."/>
            <person name="Paul Ross R."/>
            <person name="Yang R."/>
            <person name="Briner A.E."/>
            <person name="Felis G.E."/>
            <person name="de Vos W.M."/>
            <person name="Barrangou R."/>
            <person name="Klaenhammer T.R."/>
            <person name="Caufield P.W."/>
            <person name="Cui Y."/>
            <person name="Zhang H."/>
            <person name="O'Toole P.W."/>
        </authorList>
    </citation>
    <scope>NUCLEOTIDE SEQUENCE [LARGE SCALE GENOMIC DNA]</scope>
    <source>
        <strain evidence="3 4">DSM 19909</strain>
    </source>
</reference>
<proteinExistence type="predicted"/>
<keyword evidence="4" id="KW-1185">Reference proteome</keyword>
<accession>A0A0R1LQ34</accession>
<feature type="transmembrane region" description="Helical" evidence="2">
    <location>
        <begin position="50"/>
        <end position="68"/>
    </location>
</feature>
<dbReference type="AlphaFoldDB" id="A0A0R1LQ34"/>
<dbReference type="Proteomes" id="UP000051160">
    <property type="component" value="Unassembled WGS sequence"/>
</dbReference>
<protein>
    <submittedName>
        <fullName evidence="3">Uncharacterized protein</fullName>
    </submittedName>
</protein>
<evidence type="ECO:0000256" key="1">
    <source>
        <dbReference type="SAM" id="MobiDB-lite"/>
    </source>
</evidence>
<sequence>MTDTLGDFTSRDQQRENQDSQPGRTQSRQQRLSDSWQHRLIPNLAHLKQVWQFILNNTIVLLAVYLVSLIFSNWRWAILVLFLITSYLFPLLTGRTAFFGHGPIAQPSRTPLVGPQEERQPANFQSEAHPAGQPIPTPKQHRSRRIFSNSEFKIGSVILIPSLIGYLVAKQVIGTTTQSIFNRSGLGMTANVYIICLGGLGIAVAMVLGGFLKGLIGHPRGGQRFKRWGLGVAILTILLGLALYQNANTGNLSTSASLVDTIGKPLVTWLPWGAGIAYVVGIFKNLITPQSIAR</sequence>
<feature type="compositionally biased region" description="Polar residues" evidence="1">
    <location>
        <begin position="19"/>
        <end position="32"/>
    </location>
</feature>
<evidence type="ECO:0000256" key="2">
    <source>
        <dbReference type="SAM" id="Phobius"/>
    </source>
</evidence>
<keyword evidence="2" id="KW-0472">Membrane</keyword>
<feature type="region of interest" description="Disordered" evidence="1">
    <location>
        <begin position="109"/>
        <end position="141"/>
    </location>
</feature>
<dbReference type="EMBL" id="AZEE01000028">
    <property type="protein sequence ID" value="KRK97934.1"/>
    <property type="molecule type" value="Genomic_DNA"/>
</dbReference>
<feature type="transmembrane region" description="Helical" evidence="2">
    <location>
        <begin position="192"/>
        <end position="216"/>
    </location>
</feature>
<dbReference type="STRING" id="1423776.FD04_GL000909"/>
<evidence type="ECO:0000313" key="3">
    <source>
        <dbReference type="EMBL" id="KRK97934.1"/>
    </source>
</evidence>
<feature type="transmembrane region" description="Helical" evidence="2">
    <location>
        <begin position="228"/>
        <end position="247"/>
    </location>
</feature>
<dbReference type="PATRIC" id="fig|1423776.4.peg.916"/>
<name>A0A0R1LQ34_9LACO</name>
<feature type="transmembrane region" description="Helical" evidence="2">
    <location>
        <begin position="267"/>
        <end position="287"/>
    </location>
</feature>
<gene>
    <name evidence="3" type="ORF">FD04_GL000909</name>
</gene>
<feature type="region of interest" description="Disordered" evidence="1">
    <location>
        <begin position="1"/>
        <end position="32"/>
    </location>
</feature>